<dbReference type="InterPro" id="IPR018952">
    <property type="entry name" value="2-5-oligoAdlate_synth_1_dom2/C"/>
</dbReference>
<dbReference type="GO" id="GO:0016020">
    <property type="term" value="C:membrane"/>
    <property type="evidence" value="ECO:0007669"/>
    <property type="project" value="TreeGrafter"/>
</dbReference>
<evidence type="ECO:0000313" key="4">
    <source>
        <dbReference type="Proteomes" id="UP000085678"/>
    </source>
</evidence>
<dbReference type="CDD" id="cd05400">
    <property type="entry name" value="NT_2-5OAS_ClassI-CCAase"/>
    <property type="match status" value="1"/>
</dbReference>
<protein>
    <submittedName>
        <fullName evidence="5">2'-5'-oligoadenylate synthase 1-like</fullName>
    </submittedName>
</protein>
<dbReference type="STRING" id="7574.A0A1S3HZB1"/>
<dbReference type="SUPFAM" id="SSF81631">
    <property type="entry name" value="PAP/OAS1 substrate-binding domain"/>
    <property type="match status" value="1"/>
</dbReference>
<dbReference type="Proteomes" id="UP000085678">
    <property type="component" value="Unplaced"/>
</dbReference>
<feature type="domain" description="Polymerase nucleotidyl transferase" evidence="2">
    <location>
        <begin position="40"/>
        <end position="104"/>
    </location>
</feature>
<proteinExistence type="inferred from homology"/>
<dbReference type="SUPFAM" id="SSF81301">
    <property type="entry name" value="Nucleotidyltransferase"/>
    <property type="match status" value="1"/>
</dbReference>
<feature type="domain" description="2'-5'-oligoadenylate synthetase 1" evidence="3">
    <location>
        <begin position="159"/>
        <end position="317"/>
    </location>
</feature>
<dbReference type="Gene3D" id="1.10.1410.20">
    <property type="entry name" value="2'-5'-oligoadenylate synthetase 1, domain 2"/>
    <property type="match status" value="1"/>
</dbReference>
<dbReference type="GO" id="GO:0005654">
    <property type="term" value="C:nucleoplasm"/>
    <property type="evidence" value="ECO:0007669"/>
    <property type="project" value="TreeGrafter"/>
</dbReference>
<keyword evidence="4" id="KW-1185">Reference proteome</keyword>
<evidence type="ECO:0000259" key="3">
    <source>
        <dbReference type="Pfam" id="PF10421"/>
    </source>
</evidence>
<dbReference type="Pfam" id="PF10421">
    <property type="entry name" value="OAS1_C"/>
    <property type="match status" value="1"/>
</dbReference>
<evidence type="ECO:0000259" key="2">
    <source>
        <dbReference type="Pfam" id="PF01909"/>
    </source>
</evidence>
<dbReference type="KEGG" id="lak:106159596"/>
<reference evidence="5" key="1">
    <citation type="submission" date="2025-08" db="UniProtKB">
        <authorList>
            <consortium name="RefSeq"/>
        </authorList>
    </citation>
    <scope>IDENTIFICATION</scope>
    <source>
        <tissue evidence="5">Gonads</tissue>
    </source>
</reference>
<dbReference type="InParanoid" id="A0A1S3HZB1"/>
<dbReference type="InterPro" id="IPR002934">
    <property type="entry name" value="Polymerase_NTP_transf_dom"/>
</dbReference>
<dbReference type="Pfam" id="PF01909">
    <property type="entry name" value="NTP_transf_2"/>
    <property type="match status" value="1"/>
</dbReference>
<dbReference type="OrthoDB" id="415134at2759"/>
<dbReference type="PANTHER" id="PTHR11258">
    <property type="entry name" value="2-5 OLIGOADENYLATE SYNTHETASE"/>
    <property type="match status" value="1"/>
</dbReference>
<dbReference type="GO" id="GO:0001730">
    <property type="term" value="F:2'-5'-oligoadenylate synthetase activity"/>
    <property type="evidence" value="ECO:0007669"/>
    <property type="project" value="TreeGrafter"/>
</dbReference>
<dbReference type="PANTHER" id="PTHR11258:SF11">
    <property type="entry name" value="C2H2-TYPE DOMAIN-CONTAINING PROTEIN"/>
    <property type="match status" value="1"/>
</dbReference>
<dbReference type="Gene3D" id="3.30.460.10">
    <property type="entry name" value="Beta Polymerase, domain 2"/>
    <property type="match status" value="1"/>
</dbReference>
<dbReference type="GO" id="GO:0005829">
    <property type="term" value="C:cytosol"/>
    <property type="evidence" value="ECO:0007669"/>
    <property type="project" value="TreeGrafter"/>
</dbReference>
<dbReference type="GO" id="GO:0003725">
    <property type="term" value="F:double-stranded RNA binding"/>
    <property type="evidence" value="ECO:0007669"/>
    <property type="project" value="TreeGrafter"/>
</dbReference>
<sequence>MAQAKAGLFSMAQSESEVEKFISRYLQPDEDFSRACGVAIDRLVRYLQTEVSVDVDSVIKGGSLGKGTALKDKSDIDCVVFINYVGDLRSSIRAMSGQWLQETIEKIRRCLRNWKSLPEFEVVGETMHAVKLRYKRGSFTCDVDLLPAIDILKKGTPQQVYDAMKSLSPHLREYCSAPLVQLQVEFVKRQQPVVKDLIRFVKHWRKERFRDCHVSKSRLPSSYLLELLCIKVWEMTGRPWTMDKRQGLKAVMSLLTERSHQRVEWSENYNPSKYPLSSTFDLLVRDPANPLNDLCSKFDASSWDKMRQVVKKTLSMPLLKGF</sequence>
<name>A0A1S3HZB1_LINAN</name>
<dbReference type="InterPro" id="IPR006116">
    <property type="entry name" value="NT_2-5OAS_ClassI-CCAase"/>
</dbReference>
<gene>
    <name evidence="5" type="primary">LOC106159596</name>
</gene>
<evidence type="ECO:0000313" key="5">
    <source>
        <dbReference type="RefSeq" id="XP_013391360.2"/>
    </source>
</evidence>
<dbReference type="GeneID" id="106159596"/>
<dbReference type="InterPro" id="IPR043519">
    <property type="entry name" value="NT_sf"/>
</dbReference>
<evidence type="ECO:0000256" key="1">
    <source>
        <dbReference type="ARBA" id="ARBA00009526"/>
    </source>
</evidence>
<accession>A0A1S3HZB1</accession>
<comment type="similarity">
    <text evidence="1">Belongs to the 2-5A synthase family.</text>
</comment>
<dbReference type="AlphaFoldDB" id="A0A1S3HZB1"/>
<organism evidence="4 5">
    <name type="scientific">Lingula anatina</name>
    <name type="common">Brachiopod</name>
    <name type="synonym">Lingula unguis</name>
    <dbReference type="NCBI Taxonomy" id="7574"/>
    <lineage>
        <taxon>Eukaryota</taxon>
        <taxon>Metazoa</taxon>
        <taxon>Spiralia</taxon>
        <taxon>Lophotrochozoa</taxon>
        <taxon>Brachiopoda</taxon>
        <taxon>Linguliformea</taxon>
        <taxon>Lingulata</taxon>
        <taxon>Lingulida</taxon>
        <taxon>Linguloidea</taxon>
        <taxon>Lingulidae</taxon>
        <taxon>Lingula</taxon>
    </lineage>
</organism>
<dbReference type="RefSeq" id="XP_013391360.2">
    <property type="nucleotide sequence ID" value="XM_013535906.2"/>
</dbReference>
<dbReference type="PROSITE" id="PS50152">
    <property type="entry name" value="25A_SYNTH_3"/>
    <property type="match status" value="1"/>
</dbReference>